<dbReference type="CDD" id="cd02961">
    <property type="entry name" value="PDI_a_family"/>
    <property type="match status" value="1"/>
</dbReference>
<evidence type="ECO:0000256" key="2">
    <source>
        <dbReference type="ARBA" id="ARBA00023284"/>
    </source>
</evidence>
<dbReference type="PANTHER" id="PTHR15337:SF11">
    <property type="entry name" value="THIOREDOXIN DOMAIN-CONTAINING PROTEIN"/>
    <property type="match status" value="1"/>
</dbReference>
<evidence type="ECO:0000256" key="3">
    <source>
        <dbReference type="SAM" id="SignalP"/>
    </source>
</evidence>
<keyword evidence="1 3" id="KW-0732">Signal</keyword>
<dbReference type="InterPro" id="IPR013766">
    <property type="entry name" value="Thioredoxin_domain"/>
</dbReference>
<dbReference type="InterPro" id="IPR051099">
    <property type="entry name" value="AGR/TXD"/>
</dbReference>
<dbReference type="PROSITE" id="PS00194">
    <property type="entry name" value="THIOREDOXIN_1"/>
    <property type="match status" value="1"/>
</dbReference>
<dbReference type="SUPFAM" id="SSF52833">
    <property type="entry name" value="Thioredoxin-like"/>
    <property type="match status" value="1"/>
</dbReference>
<feature type="chain" id="PRO_5042035833" evidence="3">
    <location>
        <begin position="20"/>
        <end position="389"/>
    </location>
</feature>
<organism evidence="5 6">
    <name type="scientific">Plebeiibacterium marinum</name>
    <dbReference type="NCBI Taxonomy" id="2992111"/>
    <lineage>
        <taxon>Bacteria</taxon>
        <taxon>Pseudomonadati</taxon>
        <taxon>Bacteroidota</taxon>
        <taxon>Bacteroidia</taxon>
        <taxon>Marinilabiliales</taxon>
        <taxon>Marinilabiliaceae</taxon>
        <taxon>Plebeiibacterium</taxon>
    </lineage>
</organism>
<evidence type="ECO:0000256" key="1">
    <source>
        <dbReference type="ARBA" id="ARBA00022729"/>
    </source>
</evidence>
<dbReference type="Pfam" id="PF00085">
    <property type="entry name" value="Thioredoxin"/>
    <property type="match status" value="1"/>
</dbReference>
<dbReference type="PROSITE" id="PS51352">
    <property type="entry name" value="THIOREDOXIN_2"/>
    <property type="match status" value="1"/>
</dbReference>
<name>A0AAE3MFR1_9BACT</name>
<keyword evidence="6" id="KW-1185">Reference proteome</keyword>
<feature type="signal peptide" evidence="3">
    <location>
        <begin position="1"/>
        <end position="19"/>
    </location>
</feature>
<evidence type="ECO:0000313" key="6">
    <source>
        <dbReference type="Proteomes" id="UP001207408"/>
    </source>
</evidence>
<feature type="domain" description="Thioredoxin" evidence="4">
    <location>
        <begin position="1"/>
        <end position="134"/>
    </location>
</feature>
<evidence type="ECO:0000259" key="4">
    <source>
        <dbReference type="PROSITE" id="PS51352"/>
    </source>
</evidence>
<dbReference type="InterPro" id="IPR036249">
    <property type="entry name" value="Thioredoxin-like_sf"/>
</dbReference>
<keyword evidence="2" id="KW-0676">Redox-active center</keyword>
<comment type="caution">
    <text evidence="5">The sequence shown here is derived from an EMBL/GenBank/DDBJ whole genome shotgun (WGS) entry which is preliminary data.</text>
</comment>
<gene>
    <name evidence="5" type="ORF">OM074_14080</name>
</gene>
<sequence>MKKILFTAIAVLMTANIFAQGIEFEHGTFEEALAKAKQENKMVFMDCYTSWCGPCKHLAKNIFTQEQVGTYFNKNFVCIKMDMESEAGKPLAQKYSIKAYPTLLWLNADGIIQHKMVGAGDASTLVETAKIANDPERNWASLEKKYNNGDRSIAFLQEFLLTGSECGFNIKEASDAYYAQRKNEDLINATDLEIIFRTVQSTSDDKFKYVLKNKDKFMQLDNSLNVYQFIEQVMSTELAMVMRSGDNEAIENKKKELSQIDENLANKIFDGMELNMLYRSPDKTKFYNALADYSIKYEFDNSESLNQYAWTIADAKVELNKEILTKAMKIAKKSVEINANFANTDTYALTLYKLGMQEEAMKYAKKSIALAPEESKNDLWSAKLVNGTL</sequence>
<dbReference type="EMBL" id="JAPDPI010000029">
    <property type="protein sequence ID" value="MCW3806760.1"/>
    <property type="molecule type" value="Genomic_DNA"/>
</dbReference>
<dbReference type="InterPro" id="IPR017937">
    <property type="entry name" value="Thioredoxin_CS"/>
</dbReference>
<reference evidence="5" key="1">
    <citation type="submission" date="2022-10" db="EMBL/GenBank/DDBJ databases">
        <authorList>
            <person name="Yu W.X."/>
        </authorList>
    </citation>
    <scope>NUCLEOTIDE SEQUENCE</scope>
    <source>
        <strain evidence="5">D04</strain>
    </source>
</reference>
<evidence type="ECO:0000313" key="5">
    <source>
        <dbReference type="EMBL" id="MCW3806760.1"/>
    </source>
</evidence>
<dbReference type="RefSeq" id="WP_301200492.1">
    <property type="nucleotide sequence ID" value="NZ_JAPDPI010000029.1"/>
</dbReference>
<dbReference type="Gene3D" id="3.40.30.10">
    <property type="entry name" value="Glutaredoxin"/>
    <property type="match status" value="1"/>
</dbReference>
<dbReference type="PANTHER" id="PTHR15337">
    <property type="entry name" value="ANTERIOR GRADIENT PROTEIN-RELATED"/>
    <property type="match status" value="1"/>
</dbReference>
<proteinExistence type="predicted"/>
<dbReference type="Proteomes" id="UP001207408">
    <property type="component" value="Unassembled WGS sequence"/>
</dbReference>
<dbReference type="AlphaFoldDB" id="A0AAE3MFR1"/>
<protein>
    <submittedName>
        <fullName evidence="5">Thioredoxin domain-containing protein</fullName>
    </submittedName>
</protein>
<accession>A0AAE3MFR1</accession>